<dbReference type="InterPro" id="IPR052462">
    <property type="entry name" value="SLIRP/GR-RBP-like"/>
</dbReference>
<dbReference type="GO" id="GO:0003723">
    <property type="term" value="F:RNA binding"/>
    <property type="evidence" value="ECO:0007669"/>
    <property type="project" value="UniProtKB-KW"/>
</dbReference>
<accession>A0A1Y1S1Q7</accession>
<keyword evidence="1" id="KW-0694">RNA-binding</keyword>
<dbReference type="Pfam" id="PF00076">
    <property type="entry name" value="RRM_1"/>
    <property type="match status" value="1"/>
</dbReference>
<evidence type="ECO:0000313" key="3">
    <source>
        <dbReference type="EMBL" id="ORC36868.1"/>
    </source>
</evidence>
<organism evidence="3 4">
    <name type="scientific">Marispirochaeta aestuarii</name>
    <dbReference type="NCBI Taxonomy" id="1963862"/>
    <lineage>
        <taxon>Bacteria</taxon>
        <taxon>Pseudomonadati</taxon>
        <taxon>Spirochaetota</taxon>
        <taxon>Spirochaetia</taxon>
        <taxon>Spirochaetales</taxon>
        <taxon>Spirochaetaceae</taxon>
        <taxon>Marispirochaeta</taxon>
    </lineage>
</organism>
<dbReference type="SMART" id="SM00360">
    <property type="entry name" value="RRM"/>
    <property type="match status" value="1"/>
</dbReference>
<evidence type="ECO:0000259" key="2">
    <source>
        <dbReference type="PROSITE" id="PS50102"/>
    </source>
</evidence>
<evidence type="ECO:0000256" key="1">
    <source>
        <dbReference type="ARBA" id="ARBA00022884"/>
    </source>
</evidence>
<dbReference type="Proteomes" id="UP000192343">
    <property type="component" value="Unassembled WGS sequence"/>
</dbReference>
<evidence type="ECO:0000313" key="4">
    <source>
        <dbReference type="Proteomes" id="UP000192343"/>
    </source>
</evidence>
<dbReference type="OrthoDB" id="9798855at2"/>
<dbReference type="Gene3D" id="3.30.70.330">
    <property type="match status" value="1"/>
</dbReference>
<dbReference type="STRING" id="1963862.B4O97_04380"/>
<gene>
    <name evidence="3" type="ORF">B4O97_04380</name>
</gene>
<reference evidence="3 4" key="1">
    <citation type="submission" date="2017-03" db="EMBL/GenBank/DDBJ databases">
        <title>Draft Genome sequence of Marispirochaeta sp. strain JC444.</title>
        <authorList>
            <person name="Shivani Y."/>
            <person name="Subhash Y."/>
            <person name="Sasikala C."/>
            <person name="Ramana C."/>
        </authorList>
    </citation>
    <scope>NUCLEOTIDE SEQUENCE [LARGE SCALE GENOMIC DNA]</scope>
    <source>
        <strain evidence="3 4">JC444</strain>
    </source>
</reference>
<dbReference type="InterPro" id="IPR012677">
    <property type="entry name" value="Nucleotide-bd_a/b_plait_sf"/>
</dbReference>
<protein>
    <submittedName>
        <fullName evidence="3">RNA-binding protein</fullName>
    </submittedName>
</protein>
<dbReference type="PANTHER" id="PTHR48027">
    <property type="entry name" value="HETEROGENEOUS NUCLEAR RIBONUCLEOPROTEIN 87F-RELATED"/>
    <property type="match status" value="1"/>
</dbReference>
<name>A0A1Y1S1Q7_9SPIO</name>
<dbReference type="EMBL" id="MWQY01000004">
    <property type="protein sequence ID" value="ORC36868.1"/>
    <property type="molecule type" value="Genomic_DNA"/>
</dbReference>
<keyword evidence="4" id="KW-1185">Reference proteome</keyword>
<dbReference type="AlphaFoldDB" id="A0A1Y1S1Q7"/>
<dbReference type="RefSeq" id="WP_083048701.1">
    <property type="nucleotide sequence ID" value="NZ_CAXXQO010000003.1"/>
</dbReference>
<dbReference type="SUPFAM" id="SSF54928">
    <property type="entry name" value="RNA-binding domain, RBD"/>
    <property type="match status" value="1"/>
</dbReference>
<sequence>MSNKLYVGNLSYQSDEDSLRELFSQYGTVTSVRIITDRETRRSKGFAFVEMESPEEASAVLSALDGADLDGRQLKVREAIEKERPSRF</sequence>
<feature type="domain" description="RRM" evidence="2">
    <location>
        <begin position="3"/>
        <end position="81"/>
    </location>
</feature>
<dbReference type="CDD" id="cd21608">
    <property type="entry name" value="RRM2_NsCP33_like"/>
    <property type="match status" value="1"/>
</dbReference>
<comment type="caution">
    <text evidence="3">The sequence shown here is derived from an EMBL/GenBank/DDBJ whole genome shotgun (WGS) entry which is preliminary data.</text>
</comment>
<dbReference type="PROSITE" id="PS50102">
    <property type="entry name" value="RRM"/>
    <property type="match status" value="1"/>
</dbReference>
<dbReference type="InterPro" id="IPR035979">
    <property type="entry name" value="RBD_domain_sf"/>
</dbReference>
<dbReference type="InterPro" id="IPR048289">
    <property type="entry name" value="RRM2_NsCP33-like"/>
</dbReference>
<proteinExistence type="predicted"/>
<dbReference type="InterPro" id="IPR000504">
    <property type="entry name" value="RRM_dom"/>
</dbReference>